<dbReference type="Gene3D" id="3.90.1200.10">
    <property type="match status" value="1"/>
</dbReference>
<dbReference type="OrthoDB" id="3806873at2"/>
<name>A0A562V430_9ACTN</name>
<evidence type="ECO:0000259" key="1">
    <source>
        <dbReference type="Pfam" id="PF01636"/>
    </source>
</evidence>
<evidence type="ECO:0000313" key="2">
    <source>
        <dbReference type="EMBL" id="TWJ12636.1"/>
    </source>
</evidence>
<protein>
    <submittedName>
        <fullName evidence="2">Hygromycin-B 4-O-kinase</fullName>
    </submittedName>
</protein>
<dbReference type="GO" id="GO:0016301">
    <property type="term" value="F:kinase activity"/>
    <property type="evidence" value="ECO:0007669"/>
    <property type="project" value="UniProtKB-KW"/>
</dbReference>
<feature type="domain" description="Aminoglycoside phosphotransferase" evidence="1">
    <location>
        <begin position="25"/>
        <end position="230"/>
    </location>
</feature>
<dbReference type="InterPro" id="IPR002575">
    <property type="entry name" value="Aminoglycoside_PTrfase"/>
</dbReference>
<gene>
    <name evidence="2" type="ORF">LX16_3398</name>
</gene>
<keyword evidence="2" id="KW-0808">Transferase</keyword>
<dbReference type="EMBL" id="VLLL01000006">
    <property type="protein sequence ID" value="TWJ12636.1"/>
    <property type="molecule type" value="Genomic_DNA"/>
</dbReference>
<keyword evidence="2" id="KW-0418">Kinase</keyword>
<accession>A0A562V430</accession>
<dbReference type="InterPro" id="IPR051678">
    <property type="entry name" value="AGP_Transferase"/>
</dbReference>
<dbReference type="PANTHER" id="PTHR21310">
    <property type="entry name" value="AMINOGLYCOSIDE PHOSPHOTRANSFERASE-RELATED-RELATED"/>
    <property type="match status" value="1"/>
</dbReference>
<dbReference type="SUPFAM" id="SSF56112">
    <property type="entry name" value="Protein kinase-like (PK-like)"/>
    <property type="match status" value="1"/>
</dbReference>
<dbReference type="RefSeq" id="WP_147139917.1">
    <property type="nucleotide sequence ID" value="NZ_BAABIJ010000002.1"/>
</dbReference>
<comment type="caution">
    <text evidence="2">The sequence shown here is derived from an EMBL/GenBank/DDBJ whole genome shotgun (WGS) entry which is preliminary data.</text>
</comment>
<sequence length="293" mass="32651">MTKPRLDRHTVQAALEDRYGPVTLTPMVEGEESQAFSFDHHDTPHVVRVNPRARGFHKDAWAARHLGHRIPVPAVDHIAAVGEHHMCVSLRLPGHTVKDVTDPTTLAAVTPRATEALHHVNAVDMSHFDGYGDFDPLTGETSHRHWRDVVTGHAPDLTPHEGHLDVALARRHHTELHDLATGLPTHRRLIHGDYGADNLLIHHGHVSGVIDWEAAMIGDPLYDLANLRFWAPFLPCMKAQADHMEAHLTEPDAVHRIRCYLLAVGLRATGYYAAAGQLPIAQAMLMRLRNDRP</sequence>
<organism evidence="2 3">
    <name type="scientific">Stackebrandtia albiflava</name>
    <dbReference type="NCBI Taxonomy" id="406432"/>
    <lineage>
        <taxon>Bacteria</taxon>
        <taxon>Bacillati</taxon>
        <taxon>Actinomycetota</taxon>
        <taxon>Actinomycetes</taxon>
        <taxon>Glycomycetales</taxon>
        <taxon>Glycomycetaceae</taxon>
        <taxon>Stackebrandtia</taxon>
    </lineage>
</organism>
<dbReference type="Pfam" id="PF01636">
    <property type="entry name" value="APH"/>
    <property type="match status" value="1"/>
</dbReference>
<dbReference type="InterPro" id="IPR011009">
    <property type="entry name" value="Kinase-like_dom_sf"/>
</dbReference>
<proteinExistence type="predicted"/>
<dbReference type="AlphaFoldDB" id="A0A562V430"/>
<dbReference type="Gene3D" id="3.30.200.150">
    <property type="match status" value="1"/>
</dbReference>
<dbReference type="Proteomes" id="UP000321617">
    <property type="component" value="Unassembled WGS sequence"/>
</dbReference>
<reference evidence="2 3" key="1">
    <citation type="journal article" date="2013" name="Stand. Genomic Sci.">
        <title>Genomic Encyclopedia of Type Strains, Phase I: The one thousand microbial genomes (KMG-I) project.</title>
        <authorList>
            <person name="Kyrpides N.C."/>
            <person name="Woyke T."/>
            <person name="Eisen J.A."/>
            <person name="Garrity G."/>
            <person name="Lilburn T.G."/>
            <person name="Beck B.J."/>
            <person name="Whitman W.B."/>
            <person name="Hugenholtz P."/>
            <person name="Klenk H.P."/>
        </authorList>
    </citation>
    <scope>NUCLEOTIDE SEQUENCE [LARGE SCALE GENOMIC DNA]</scope>
    <source>
        <strain evidence="2 3">DSM 45044</strain>
    </source>
</reference>
<evidence type="ECO:0000313" key="3">
    <source>
        <dbReference type="Proteomes" id="UP000321617"/>
    </source>
</evidence>
<keyword evidence="3" id="KW-1185">Reference proteome</keyword>